<dbReference type="Pfam" id="PF01094">
    <property type="entry name" value="ANF_receptor"/>
    <property type="match status" value="1"/>
</dbReference>
<feature type="transmembrane region" description="Helical" evidence="16">
    <location>
        <begin position="608"/>
        <end position="632"/>
    </location>
</feature>
<dbReference type="KEGG" id="goe:100902614"/>
<comment type="function">
    <text evidence="14">G-protein coupled receptor for glutamate. Ligand binding causes a conformation change that triggers signaling via guanine nucleotide-binding proteins (G proteins) and modulates the activity of down-stream effectors.</text>
</comment>
<feature type="transmembrane region" description="Helical" evidence="16">
    <location>
        <begin position="644"/>
        <end position="666"/>
    </location>
</feature>
<dbReference type="InterPro" id="IPR001828">
    <property type="entry name" value="ANF_lig-bd_rcpt"/>
</dbReference>
<dbReference type="RefSeq" id="XP_028968723.1">
    <property type="nucleotide sequence ID" value="XM_029112890.1"/>
</dbReference>
<comment type="subcellular location">
    <subcellularLocation>
        <location evidence="1">Cell membrane</location>
        <topology evidence="1">Multi-pass membrane protein</topology>
    </subcellularLocation>
</comment>
<reference evidence="20" key="1">
    <citation type="submission" date="2025-08" db="UniProtKB">
        <authorList>
            <consortium name="RefSeq"/>
        </authorList>
    </citation>
    <scope>IDENTIFICATION</scope>
</reference>
<keyword evidence="7 16" id="KW-1133">Transmembrane helix</keyword>
<evidence type="ECO:0000256" key="7">
    <source>
        <dbReference type="ARBA" id="ARBA00022989"/>
    </source>
</evidence>
<evidence type="ECO:0000256" key="3">
    <source>
        <dbReference type="ARBA" id="ARBA00022475"/>
    </source>
</evidence>
<feature type="chain" id="PRO_5042581168" evidence="17">
    <location>
        <begin position="37"/>
        <end position="896"/>
    </location>
</feature>
<evidence type="ECO:0000313" key="19">
    <source>
        <dbReference type="Proteomes" id="UP000694867"/>
    </source>
</evidence>
<keyword evidence="9 16" id="KW-0472">Membrane</keyword>
<dbReference type="GO" id="GO:0007206">
    <property type="term" value="P:phospholipase C-activating G protein-coupled glutamate receptor signaling pathway"/>
    <property type="evidence" value="ECO:0007669"/>
    <property type="project" value="UniProtKB-ARBA"/>
</dbReference>
<feature type="transmembrane region" description="Helical" evidence="16">
    <location>
        <begin position="828"/>
        <end position="849"/>
    </location>
</feature>
<keyword evidence="3" id="KW-1003">Cell membrane</keyword>
<dbReference type="GO" id="GO:0004930">
    <property type="term" value="F:G protein-coupled receptor activity"/>
    <property type="evidence" value="ECO:0007669"/>
    <property type="project" value="UniProtKB-KW"/>
</dbReference>
<evidence type="ECO:0000313" key="20">
    <source>
        <dbReference type="RefSeq" id="XP_028968723.1"/>
    </source>
</evidence>
<proteinExistence type="inferred from homology"/>
<evidence type="ECO:0000256" key="1">
    <source>
        <dbReference type="ARBA" id="ARBA00004651"/>
    </source>
</evidence>
<dbReference type="InterPro" id="IPR000337">
    <property type="entry name" value="GPCR_3"/>
</dbReference>
<keyword evidence="10" id="KW-1015">Disulfide bond</keyword>
<name>A0AAJ7SH84_9ACAR</name>
<protein>
    <submittedName>
        <fullName evidence="20">Metabotropic glutamate receptor 1-like</fullName>
    </submittedName>
</protein>
<dbReference type="PROSITE" id="PS50259">
    <property type="entry name" value="G_PROTEIN_RECEP_F3_4"/>
    <property type="match status" value="1"/>
</dbReference>
<keyword evidence="19" id="KW-1185">Reference proteome</keyword>
<evidence type="ECO:0000256" key="5">
    <source>
        <dbReference type="ARBA" id="ARBA00022692"/>
    </source>
</evidence>
<evidence type="ECO:0000256" key="6">
    <source>
        <dbReference type="ARBA" id="ARBA00022729"/>
    </source>
</evidence>
<evidence type="ECO:0000256" key="13">
    <source>
        <dbReference type="ARBA" id="ARBA00023224"/>
    </source>
</evidence>
<dbReference type="PRINTS" id="PR00248">
    <property type="entry name" value="GPCRMGR"/>
</dbReference>
<feature type="transmembrane region" description="Helical" evidence="16">
    <location>
        <begin position="672"/>
        <end position="691"/>
    </location>
</feature>
<evidence type="ECO:0000256" key="12">
    <source>
        <dbReference type="ARBA" id="ARBA00023180"/>
    </source>
</evidence>
<evidence type="ECO:0000256" key="8">
    <source>
        <dbReference type="ARBA" id="ARBA00023040"/>
    </source>
</evidence>
<dbReference type="FunFam" id="3.40.50.2300:FF:000219">
    <property type="entry name" value="Glutamate metabotropic receptor 5"/>
    <property type="match status" value="1"/>
</dbReference>
<feature type="region of interest" description="Disordered" evidence="15">
    <location>
        <begin position="877"/>
        <end position="896"/>
    </location>
</feature>
<dbReference type="FunFam" id="2.10.50.30:FF:000001">
    <property type="entry name" value="metabotropic glutamate receptor 1"/>
    <property type="match status" value="1"/>
</dbReference>
<evidence type="ECO:0000256" key="9">
    <source>
        <dbReference type="ARBA" id="ARBA00023136"/>
    </source>
</evidence>
<evidence type="ECO:0000256" key="17">
    <source>
        <dbReference type="SAM" id="SignalP"/>
    </source>
</evidence>
<feature type="transmembrane region" description="Helical" evidence="16">
    <location>
        <begin position="800"/>
        <end position="822"/>
    </location>
</feature>
<keyword evidence="8" id="KW-0297">G-protein coupled receptor</keyword>
<dbReference type="PRINTS" id="PR00593">
    <property type="entry name" value="MTABOTROPICR"/>
</dbReference>
<dbReference type="PANTHER" id="PTHR24060">
    <property type="entry name" value="METABOTROPIC GLUTAMATE RECEPTOR"/>
    <property type="match status" value="1"/>
</dbReference>
<keyword evidence="11" id="KW-0675">Receptor</keyword>
<sequence length="896" mass="100692">MWQRFLMGLLARRRSSKGTCKVLVVTFLLLCQTSRATQPSPKLIGTSAGDVTIGALFPVHEAPDSENAQSRICGRIREQYGIHRVEAAFQVLDEINNNQELLPNITLGIEIRDSCWYPPKALEQSIEFIRDTIAMRDDANGTSGFSPSGEKCHRGSKNTKNIVGIIGPGSSAVTIQVQNLLQLFNIPQIGYSATSRELSRKDFYKYFLRVVPSDEFQSKLMVDVLLKLNWSYVITVNSEGNYGNSGMEVFHTRAKEAGICVATTAVINHNAPFAEYEMLLKSLDEFPNAKVIVCFCEGYTVRSLLNATAEMGLTGKFVIFGSDGWSDRMDVVSNLENHAQGSISVRLHTNYDMDFDKYYFKLNPFNNTRNPWFREFWEDRFDCSFNTTKAAQGVRMCTGTERLGQKGTYKQDTKLEFVKKSIYTMAHGLHNMHKQFCPNHTGLCSAMLPINGSILLHHLFKVRFQYGDDVHSNESRVFFMDNGDPPGHYDIMNFQKNGDKYDYVQVGAWNDGELNLSGNIQWNYNWNLSRDQTPVSICSMPCPKGQVKNVHSETLKCCWTCTECKKNEILVDEFTCKACELGFFPNDNLTDCEQIPIEHLHWDDSESIVATSIAVGGIVLTALVMVVFLTNHNTPIVKSSTRELSYIIMLGMLFSHVTTFVLLAYPTCERCMAARLIPGMSFSIIYSALAIKNKRISDCFRRSHKMKMEKESGSHFTSLKHQLIGIGITIAIEGTCCFIFLTMEAPDAVLVYPDVSRVIIMCNTTTQGLLFPLAYPCGLLGVCTYFAFQTRNIPGNFSEAKLIGFTVYTTIVIWIAFVAIYFGSKHKVISMCICTSLASLVCLIVLFMPRTYNILFEKKSNVRSRFAATNPELRMHVGNSNVSRNSSTGDNNPSGR</sequence>
<evidence type="ECO:0000256" key="4">
    <source>
        <dbReference type="ARBA" id="ARBA00022553"/>
    </source>
</evidence>
<keyword evidence="13" id="KW-0807">Transducer</keyword>
<comment type="similarity">
    <text evidence="2">Belongs to the G-protein coupled receptor 3 family.</text>
</comment>
<dbReference type="Pfam" id="PF00003">
    <property type="entry name" value="7tm_3"/>
    <property type="match status" value="1"/>
</dbReference>
<evidence type="ECO:0000256" key="11">
    <source>
        <dbReference type="ARBA" id="ARBA00023170"/>
    </source>
</evidence>
<dbReference type="InterPro" id="IPR028082">
    <property type="entry name" value="Peripla_BP_I"/>
</dbReference>
<evidence type="ECO:0000256" key="2">
    <source>
        <dbReference type="ARBA" id="ARBA00007242"/>
    </source>
</evidence>
<dbReference type="Gene3D" id="2.10.50.30">
    <property type="entry name" value="GPCR, family 3, nine cysteines domain"/>
    <property type="match status" value="1"/>
</dbReference>
<keyword evidence="4" id="KW-0597">Phosphoprotein</keyword>
<feature type="transmembrane region" description="Helical" evidence="16">
    <location>
        <begin position="769"/>
        <end position="788"/>
    </location>
</feature>
<keyword evidence="6 17" id="KW-0732">Signal</keyword>
<dbReference type="InterPro" id="IPR017978">
    <property type="entry name" value="GPCR_3_C"/>
</dbReference>
<accession>A0AAJ7SH84</accession>
<dbReference type="GeneID" id="100902614"/>
<feature type="transmembrane region" description="Helical" evidence="16">
    <location>
        <begin position="723"/>
        <end position="743"/>
    </location>
</feature>
<dbReference type="Proteomes" id="UP000694867">
    <property type="component" value="Unplaced"/>
</dbReference>
<evidence type="ECO:0000256" key="10">
    <source>
        <dbReference type="ARBA" id="ARBA00023157"/>
    </source>
</evidence>
<dbReference type="Pfam" id="PF07562">
    <property type="entry name" value="NCD3G"/>
    <property type="match status" value="1"/>
</dbReference>
<evidence type="ECO:0000259" key="18">
    <source>
        <dbReference type="PROSITE" id="PS50259"/>
    </source>
</evidence>
<feature type="domain" description="G-protein coupled receptors family 3 profile" evidence="18">
    <location>
        <begin position="606"/>
        <end position="870"/>
    </location>
</feature>
<dbReference type="Gene3D" id="3.40.50.2300">
    <property type="match status" value="2"/>
</dbReference>
<feature type="compositionally biased region" description="Polar residues" evidence="15">
    <location>
        <begin position="878"/>
        <end position="896"/>
    </location>
</feature>
<gene>
    <name evidence="20" type="primary">LOC100902614</name>
</gene>
<dbReference type="InterPro" id="IPR011500">
    <property type="entry name" value="GPCR_3_9-Cys_dom"/>
</dbReference>
<dbReference type="InterPro" id="IPR050726">
    <property type="entry name" value="mGluR"/>
</dbReference>
<feature type="signal peptide" evidence="17">
    <location>
        <begin position="1"/>
        <end position="36"/>
    </location>
</feature>
<dbReference type="InterPro" id="IPR038550">
    <property type="entry name" value="GPCR_3_9-Cys_sf"/>
</dbReference>
<keyword evidence="12" id="KW-0325">Glycoprotein</keyword>
<evidence type="ECO:0000256" key="15">
    <source>
        <dbReference type="SAM" id="MobiDB-lite"/>
    </source>
</evidence>
<dbReference type="AlphaFoldDB" id="A0AAJ7SH84"/>
<organism evidence="19 20">
    <name type="scientific">Galendromus occidentalis</name>
    <name type="common">western predatory mite</name>
    <dbReference type="NCBI Taxonomy" id="34638"/>
    <lineage>
        <taxon>Eukaryota</taxon>
        <taxon>Metazoa</taxon>
        <taxon>Ecdysozoa</taxon>
        <taxon>Arthropoda</taxon>
        <taxon>Chelicerata</taxon>
        <taxon>Arachnida</taxon>
        <taxon>Acari</taxon>
        <taxon>Parasitiformes</taxon>
        <taxon>Mesostigmata</taxon>
        <taxon>Gamasina</taxon>
        <taxon>Phytoseioidea</taxon>
        <taxon>Phytoseiidae</taxon>
        <taxon>Typhlodrominae</taxon>
        <taxon>Galendromus</taxon>
    </lineage>
</organism>
<keyword evidence="5 16" id="KW-0812">Transmembrane</keyword>
<dbReference type="SUPFAM" id="SSF53822">
    <property type="entry name" value="Periplasmic binding protein-like I"/>
    <property type="match status" value="1"/>
</dbReference>
<evidence type="ECO:0000256" key="16">
    <source>
        <dbReference type="SAM" id="Phobius"/>
    </source>
</evidence>
<dbReference type="InterPro" id="IPR000162">
    <property type="entry name" value="GPCR_3_mtglu_rcpt"/>
</dbReference>
<dbReference type="GO" id="GO:0005886">
    <property type="term" value="C:plasma membrane"/>
    <property type="evidence" value="ECO:0007669"/>
    <property type="project" value="UniProtKB-SubCell"/>
</dbReference>
<evidence type="ECO:0000256" key="14">
    <source>
        <dbReference type="ARBA" id="ARBA00054813"/>
    </source>
</evidence>